<dbReference type="OMA" id="QNCMDDF"/>
<dbReference type="InterPro" id="IPR010482">
    <property type="entry name" value="TECPR1-like_DysF"/>
</dbReference>
<keyword evidence="4 7" id="KW-0472">Membrane</keyword>
<keyword evidence="5" id="KW-0576">Peroxisome</keyword>
<dbReference type="EMBL" id="HE612859">
    <property type="protein sequence ID" value="CCE62921.1"/>
    <property type="molecule type" value="Genomic_DNA"/>
</dbReference>
<dbReference type="GO" id="GO:0005783">
    <property type="term" value="C:endoplasmic reticulum"/>
    <property type="evidence" value="ECO:0007669"/>
    <property type="project" value="EnsemblFungi"/>
</dbReference>
<dbReference type="HOGENOM" id="CLU_023118_1_0_1"/>
<evidence type="ECO:0000313" key="10">
    <source>
        <dbReference type="Proteomes" id="UP000005666"/>
    </source>
</evidence>
<keyword evidence="2 7" id="KW-0812">Transmembrane</keyword>
<feature type="transmembrane region" description="Helical" evidence="7">
    <location>
        <begin position="143"/>
        <end position="167"/>
    </location>
</feature>
<dbReference type="InterPro" id="IPR052816">
    <property type="entry name" value="Peroxisomal_Membrane_PEX28-32"/>
</dbReference>
<sequence>MDSVTSFLWNEAAKNDFLNDLITEESVYAKDPNKPKGLGEQHGDSSKNTDSPSQKDSDEVFDNKSKKVTFSSGSSIQQMMADVLVENLLKIAIPPSSEMGSTNLDKRMQMIKDRPRLSAPLMTANFIQTNARLSFPFNLTNEFLNIFSWTNPAYTLSITLLYSFIILKPLPTITLLPMLYILCAVMTPQYLYMHKPETTPLLDYNPTPAQGPPLRKAVVPVPAPHLSQEFLINMTDLQNHMLLYVEVYDFIASIIGSFAFFTNEVVSSFIYILLIGIIILNCFFTDVLLQFIPFKQLFLIFGWIIILLCHPSNRDYFLKVINSEEIRLKLLTVTNKVEDELHEELKLVEAREKRQVVIFEIQKLSDEGEWITLGFSNDAYTLFSDIRIKEAHIEDHCVSDIDDIEPPHDWTWYGENNWVLDLDPLKWVEQELIQLVEIDTSTKWVYDIDLEGNRGEYRRRMWINVCLRKIYDSVPEGDVNKNEIEVENPVRMGNNTSHIHGVSRNSLAGNIKKKETPASKPINTLLNITDSNPEIKVIKHKKNKDSITVIEKDEPDTILSKSMEYLKENLK</sequence>
<gene>
    <name evidence="9" type="primary">TPHA0D02850</name>
    <name evidence="9" type="ordered locus">TPHA_0D02850</name>
</gene>
<dbReference type="KEGG" id="tpf:TPHA_0D02850"/>
<protein>
    <recommendedName>
        <fullName evidence="8">TECPR1-like DysF domain-containing protein</fullName>
    </recommendedName>
</protein>
<feature type="transmembrane region" description="Helical" evidence="7">
    <location>
        <begin position="268"/>
        <end position="289"/>
    </location>
</feature>
<dbReference type="PANTHER" id="PTHR28304:SF2">
    <property type="entry name" value="PEROXISOMAL MEMBRANE PROTEIN PEX29"/>
    <property type="match status" value="1"/>
</dbReference>
<evidence type="ECO:0000256" key="2">
    <source>
        <dbReference type="ARBA" id="ARBA00022692"/>
    </source>
</evidence>
<evidence type="ECO:0000256" key="3">
    <source>
        <dbReference type="ARBA" id="ARBA00022989"/>
    </source>
</evidence>
<dbReference type="eggNOG" id="ENOG502QQTF">
    <property type="taxonomic scope" value="Eukaryota"/>
</dbReference>
<feature type="transmembrane region" description="Helical" evidence="7">
    <location>
        <begin position="241"/>
        <end position="262"/>
    </location>
</feature>
<keyword evidence="10" id="KW-1185">Reference proteome</keyword>
<feature type="transmembrane region" description="Helical" evidence="7">
    <location>
        <begin position="173"/>
        <end position="192"/>
    </location>
</feature>
<dbReference type="STRING" id="1071381.G8BSV0"/>
<dbReference type="OrthoDB" id="74314at2759"/>
<dbReference type="GO" id="GO:0032581">
    <property type="term" value="P:ER-dependent peroxisome organization"/>
    <property type="evidence" value="ECO:0007669"/>
    <property type="project" value="EnsemblFungi"/>
</dbReference>
<reference evidence="9 10" key="1">
    <citation type="journal article" date="2011" name="Proc. Natl. Acad. Sci. U.S.A.">
        <title>Evolutionary erosion of yeast sex chromosomes by mating-type switching accidents.</title>
        <authorList>
            <person name="Gordon J.L."/>
            <person name="Armisen D."/>
            <person name="Proux-Wera E."/>
            <person name="Oheigeartaigh S.S."/>
            <person name="Byrne K.P."/>
            <person name="Wolfe K.H."/>
        </authorList>
    </citation>
    <scope>NUCLEOTIDE SEQUENCE [LARGE SCALE GENOMIC DNA]</scope>
    <source>
        <strain evidence="10">ATCC 24235 / CBS 4417 / NBRC 1672 / NRRL Y-8282 / UCD 70-5</strain>
    </source>
</reference>
<dbReference type="PANTHER" id="PTHR28304">
    <property type="entry name" value="PEROXISOMAL MEMBRANE PROTEIN PEX29"/>
    <property type="match status" value="1"/>
</dbReference>
<evidence type="ECO:0000256" key="6">
    <source>
        <dbReference type="SAM" id="MobiDB-lite"/>
    </source>
</evidence>
<dbReference type="Proteomes" id="UP000005666">
    <property type="component" value="Chromosome 4"/>
</dbReference>
<proteinExistence type="predicted"/>
<dbReference type="AlphaFoldDB" id="G8BSV0"/>
<dbReference type="Pfam" id="PF06398">
    <property type="entry name" value="Pex24p"/>
    <property type="match status" value="1"/>
</dbReference>
<feature type="region of interest" description="Disordered" evidence="6">
    <location>
        <begin position="28"/>
        <end position="62"/>
    </location>
</feature>
<evidence type="ECO:0000256" key="7">
    <source>
        <dbReference type="SAM" id="Phobius"/>
    </source>
</evidence>
<evidence type="ECO:0000256" key="4">
    <source>
        <dbReference type="ARBA" id="ARBA00023136"/>
    </source>
</evidence>
<organism evidence="9 10">
    <name type="scientific">Tetrapisispora phaffii (strain ATCC 24235 / CBS 4417 / NBRC 1672 / NRRL Y-8282 / UCD 70-5)</name>
    <name type="common">Yeast</name>
    <name type="synonym">Fabospora phaffii</name>
    <dbReference type="NCBI Taxonomy" id="1071381"/>
    <lineage>
        <taxon>Eukaryota</taxon>
        <taxon>Fungi</taxon>
        <taxon>Dikarya</taxon>
        <taxon>Ascomycota</taxon>
        <taxon>Saccharomycotina</taxon>
        <taxon>Saccharomycetes</taxon>
        <taxon>Saccharomycetales</taxon>
        <taxon>Saccharomycetaceae</taxon>
        <taxon>Tetrapisispora</taxon>
    </lineage>
</organism>
<dbReference type="GO" id="GO:0005778">
    <property type="term" value="C:peroxisomal membrane"/>
    <property type="evidence" value="ECO:0007669"/>
    <property type="project" value="UniProtKB-SubCell"/>
</dbReference>
<evidence type="ECO:0000259" key="8">
    <source>
        <dbReference type="Pfam" id="PF06398"/>
    </source>
</evidence>
<evidence type="ECO:0000256" key="5">
    <source>
        <dbReference type="ARBA" id="ARBA00023140"/>
    </source>
</evidence>
<keyword evidence="3 7" id="KW-1133">Transmembrane helix</keyword>
<name>G8BSV0_TETPH</name>
<comment type="subcellular location">
    <subcellularLocation>
        <location evidence="1">Peroxisome membrane</location>
        <topology evidence="1">Multi-pass membrane protein</topology>
    </subcellularLocation>
</comment>
<evidence type="ECO:0000256" key="1">
    <source>
        <dbReference type="ARBA" id="ARBA00004585"/>
    </source>
</evidence>
<dbReference type="GeneID" id="11534543"/>
<feature type="domain" description="TECPR1-like DysF" evidence="8">
    <location>
        <begin position="117"/>
        <end position="464"/>
    </location>
</feature>
<evidence type="ECO:0000313" key="9">
    <source>
        <dbReference type="EMBL" id="CCE62921.1"/>
    </source>
</evidence>
<accession>G8BSV0</accession>
<dbReference type="RefSeq" id="XP_003685355.1">
    <property type="nucleotide sequence ID" value="XM_003685307.1"/>
</dbReference>